<protein>
    <recommendedName>
        <fullName evidence="8">Aldose 1-epimerase</fullName>
        <ecNumber evidence="8">5.1.3.3</ecNumber>
    </recommendedName>
</protein>
<feature type="active site" description="Proton donor" evidence="9">
    <location>
        <position position="222"/>
    </location>
</feature>
<dbReference type="PROSITE" id="PS51257">
    <property type="entry name" value="PROKAR_LIPOPROTEIN"/>
    <property type="match status" value="1"/>
</dbReference>
<dbReference type="GO" id="GO:0033499">
    <property type="term" value="P:galactose catabolic process via UDP-galactose, Leloir pathway"/>
    <property type="evidence" value="ECO:0007669"/>
    <property type="project" value="TreeGrafter"/>
</dbReference>
<evidence type="ECO:0000256" key="9">
    <source>
        <dbReference type="PIRSR" id="PIRSR005096-1"/>
    </source>
</evidence>
<dbReference type="NCBIfam" id="NF008277">
    <property type="entry name" value="PRK11055.1"/>
    <property type="match status" value="1"/>
</dbReference>
<feature type="active site" description="Proton acceptor" evidence="9">
    <location>
        <position position="360"/>
    </location>
</feature>
<dbReference type="GO" id="GO:0030246">
    <property type="term" value="F:carbohydrate binding"/>
    <property type="evidence" value="ECO:0007669"/>
    <property type="project" value="InterPro"/>
</dbReference>
<evidence type="ECO:0000256" key="11">
    <source>
        <dbReference type="PIRSR" id="PIRSR005096-3"/>
    </source>
</evidence>
<evidence type="ECO:0000313" key="14">
    <source>
        <dbReference type="Proteomes" id="UP000244450"/>
    </source>
</evidence>
<proteinExistence type="inferred from homology"/>
<dbReference type="InterPro" id="IPR011013">
    <property type="entry name" value="Gal_mutarotase_sf_dom"/>
</dbReference>
<dbReference type="InterPro" id="IPR014718">
    <property type="entry name" value="GH-type_carb-bd"/>
</dbReference>
<feature type="signal peptide" evidence="12">
    <location>
        <begin position="1"/>
        <end position="25"/>
    </location>
</feature>
<organism evidence="13 14">
    <name type="scientific">Chitinophaga parva</name>
    <dbReference type="NCBI Taxonomy" id="2169414"/>
    <lineage>
        <taxon>Bacteria</taxon>
        <taxon>Pseudomonadati</taxon>
        <taxon>Bacteroidota</taxon>
        <taxon>Chitinophagia</taxon>
        <taxon>Chitinophagales</taxon>
        <taxon>Chitinophagaceae</taxon>
        <taxon>Chitinophaga</taxon>
    </lineage>
</organism>
<sequence>MKNRLTPILAASLLLVAVTACNNNAKKSETPADSTAVSTDKAAALLPAEASFKKTVDGKETDLYVLKNAKGMEAAITNYGGRLVALVVPDKDGNPVNVVDGFDSIDGFINSGESYYGATIGRYGNRIAKGKFTLDGKRYQLYTNNGANTLHGGKKGYQAVVWDARKLNDSTLELTYLSKDGEENFPGNLHVKVTYSLTDANGLKIDYEATTDKTTVVNLTNHAFFNLNGMGSGTILNHKLWIDADRFTPVDSGLIPTGKLAVVRGTPFDFTKGDSIGTRINEDNEQLKNGKGYDHNFVLNDYKPHTRRLAATVTGDKTGIVMNIFTEEPGLQFYSGNFMKGANNFGKGGKDDYRTALALETQHFPDSPNQPGFPSTVLKPGETYTTSTTYEFTDVNKANSAQ</sequence>
<evidence type="ECO:0000256" key="6">
    <source>
        <dbReference type="ARBA" id="ARBA00023235"/>
    </source>
</evidence>
<keyword evidence="6 8" id="KW-0413">Isomerase</keyword>
<evidence type="ECO:0000313" key="13">
    <source>
        <dbReference type="EMBL" id="PUZ25662.1"/>
    </source>
</evidence>
<evidence type="ECO:0000256" key="10">
    <source>
        <dbReference type="PIRSR" id="PIRSR005096-2"/>
    </source>
</evidence>
<dbReference type="GO" id="GO:0005737">
    <property type="term" value="C:cytoplasm"/>
    <property type="evidence" value="ECO:0007669"/>
    <property type="project" value="TreeGrafter"/>
</dbReference>
<dbReference type="Proteomes" id="UP000244450">
    <property type="component" value="Unassembled WGS sequence"/>
</dbReference>
<gene>
    <name evidence="13" type="ORF">DCC81_15440</name>
</gene>
<reference evidence="13 14" key="1">
    <citation type="submission" date="2018-04" db="EMBL/GenBank/DDBJ databases">
        <title>Chitinophaga fuyangensis sp. nov., isolated from soil in a chemical factory.</title>
        <authorList>
            <person name="Chen K."/>
        </authorList>
    </citation>
    <scope>NUCLEOTIDE SEQUENCE [LARGE SCALE GENOMIC DNA]</scope>
    <source>
        <strain evidence="13 14">LY-1</strain>
    </source>
</reference>
<dbReference type="RefSeq" id="WP_108687501.1">
    <property type="nucleotide sequence ID" value="NZ_QCYK01000002.1"/>
</dbReference>
<comment type="cofactor">
    <cofactor evidence="1">
        <name>Ca(2+)</name>
        <dbReference type="ChEBI" id="CHEBI:29108"/>
    </cofactor>
</comment>
<dbReference type="OrthoDB" id="9779408at2"/>
<dbReference type="SUPFAM" id="SSF74650">
    <property type="entry name" value="Galactose mutarotase-like"/>
    <property type="match status" value="1"/>
</dbReference>
<keyword evidence="7 8" id="KW-0119">Carbohydrate metabolism</keyword>
<evidence type="ECO:0000256" key="5">
    <source>
        <dbReference type="ARBA" id="ARBA00022837"/>
    </source>
</evidence>
<dbReference type="PIRSF" id="PIRSF005096">
    <property type="entry name" value="GALM"/>
    <property type="match status" value="1"/>
</dbReference>
<dbReference type="GO" id="GO:0006006">
    <property type="term" value="P:glucose metabolic process"/>
    <property type="evidence" value="ECO:0007669"/>
    <property type="project" value="TreeGrafter"/>
</dbReference>
<dbReference type="PANTHER" id="PTHR10091:SF0">
    <property type="entry name" value="GALACTOSE MUTAROTASE"/>
    <property type="match status" value="1"/>
</dbReference>
<dbReference type="PANTHER" id="PTHR10091">
    <property type="entry name" value="ALDOSE-1-EPIMERASE"/>
    <property type="match status" value="1"/>
</dbReference>
<comment type="subunit">
    <text evidence="4">Monomer.</text>
</comment>
<comment type="pathway">
    <text evidence="2 8">Carbohydrate metabolism; hexose metabolism.</text>
</comment>
<dbReference type="UniPathway" id="UPA00242"/>
<evidence type="ECO:0000256" key="4">
    <source>
        <dbReference type="ARBA" id="ARBA00011245"/>
    </source>
</evidence>
<dbReference type="InterPro" id="IPR008183">
    <property type="entry name" value="Aldose_1/G6P_1-epimerase"/>
</dbReference>
<feature type="binding site" evidence="10">
    <location>
        <position position="294"/>
    </location>
    <ligand>
        <name>beta-D-galactose</name>
        <dbReference type="ChEBI" id="CHEBI:27667"/>
    </ligand>
</feature>
<comment type="catalytic activity">
    <reaction evidence="8">
        <text>alpha-D-glucose = beta-D-glucose</text>
        <dbReference type="Rhea" id="RHEA:10264"/>
        <dbReference type="ChEBI" id="CHEBI:15903"/>
        <dbReference type="ChEBI" id="CHEBI:17925"/>
        <dbReference type="EC" id="5.1.3.3"/>
    </reaction>
</comment>
<keyword evidence="5" id="KW-0106">Calcium</keyword>
<dbReference type="EMBL" id="QCYK01000002">
    <property type="protein sequence ID" value="PUZ25662.1"/>
    <property type="molecule type" value="Genomic_DNA"/>
</dbReference>
<dbReference type="InterPro" id="IPR047215">
    <property type="entry name" value="Galactose_mutarotase-like"/>
</dbReference>
<dbReference type="Gene3D" id="2.70.98.10">
    <property type="match status" value="1"/>
</dbReference>
<evidence type="ECO:0000256" key="1">
    <source>
        <dbReference type="ARBA" id="ARBA00001913"/>
    </source>
</evidence>
<evidence type="ECO:0000256" key="2">
    <source>
        <dbReference type="ARBA" id="ARBA00005028"/>
    </source>
</evidence>
<accession>A0A2T7BHB2</accession>
<comment type="similarity">
    <text evidence="3 8">Belongs to the aldose epimerase family.</text>
</comment>
<comment type="caution">
    <text evidence="13">The sequence shown here is derived from an EMBL/GenBank/DDBJ whole genome shotgun (WGS) entry which is preliminary data.</text>
</comment>
<dbReference type="Pfam" id="PF01263">
    <property type="entry name" value="Aldose_epim"/>
    <property type="match status" value="1"/>
</dbReference>
<name>A0A2T7BHB2_9BACT</name>
<evidence type="ECO:0000256" key="8">
    <source>
        <dbReference type="PIRNR" id="PIRNR005096"/>
    </source>
</evidence>
<evidence type="ECO:0000256" key="7">
    <source>
        <dbReference type="ARBA" id="ARBA00023277"/>
    </source>
</evidence>
<dbReference type="AlphaFoldDB" id="A0A2T7BHB2"/>
<dbReference type="InterPro" id="IPR015443">
    <property type="entry name" value="Aldose_1-epimerase"/>
</dbReference>
<feature type="binding site" evidence="11">
    <location>
        <begin position="125"/>
        <end position="126"/>
    </location>
    <ligand>
        <name>beta-D-galactose</name>
        <dbReference type="ChEBI" id="CHEBI:27667"/>
    </ligand>
</feature>
<feature type="chain" id="PRO_5015395474" description="Aldose 1-epimerase" evidence="12">
    <location>
        <begin position="26"/>
        <end position="402"/>
    </location>
</feature>
<keyword evidence="12" id="KW-0732">Signal</keyword>
<dbReference type="CDD" id="cd09019">
    <property type="entry name" value="galactose_mutarotase_like"/>
    <property type="match status" value="1"/>
</dbReference>
<dbReference type="GO" id="GO:0004034">
    <property type="term" value="F:aldose 1-epimerase activity"/>
    <property type="evidence" value="ECO:0007669"/>
    <property type="project" value="UniProtKB-EC"/>
</dbReference>
<keyword evidence="14" id="KW-1185">Reference proteome</keyword>
<evidence type="ECO:0000256" key="3">
    <source>
        <dbReference type="ARBA" id="ARBA00006206"/>
    </source>
</evidence>
<evidence type="ECO:0000256" key="12">
    <source>
        <dbReference type="SAM" id="SignalP"/>
    </source>
</evidence>
<dbReference type="EC" id="5.1.3.3" evidence="8"/>